<keyword evidence="2" id="KW-1185">Reference proteome</keyword>
<reference evidence="1 2" key="1">
    <citation type="journal article" date="2023" name="Sci. Data">
        <title>Genome assembly of the Korean intertidal mud-creeper Batillaria attramentaria.</title>
        <authorList>
            <person name="Patra A.K."/>
            <person name="Ho P.T."/>
            <person name="Jun S."/>
            <person name="Lee S.J."/>
            <person name="Kim Y."/>
            <person name="Won Y.J."/>
        </authorList>
    </citation>
    <scope>NUCLEOTIDE SEQUENCE [LARGE SCALE GENOMIC DNA]</scope>
    <source>
        <strain evidence="1">Wonlab-2016</strain>
    </source>
</reference>
<evidence type="ECO:0000313" key="1">
    <source>
        <dbReference type="EMBL" id="KAK7478129.1"/>
    </source>
</evidence>
<gene>
    <name evidence="1" type="ORF">BaRGS_00030664</name>
</gene>
<protein>
    <submittedName>
        <fullName evidence="1">Uncharacterized protein</fullName>
    </submittedName>
</protein>
<dbReference type="Proteomes" id="UP001519460">
    <property type="component" value="Unassembled WGS sequence"/>
</dbReference>
<accession>A0ABD0JSY4</accession>
<dbReference type="EMBL" id="JACVVK020000333">
    <property type="protein sequence ID" value="KAK7478129.1"/>
    <property type="molecule type" value="Genomic_DNA"/>
</dbReference>
<evidence type="ECO:0000313" key="2">
    <source>
        <dbReference type="Proteomes" id="UP001519460"/>
    </source>
</evidence>
<sequence length="79" mass="8835">CDDSTTTSTYLPFPQSISPVPQIAALLDRQRPNTLIFRRARVKGEEIKADEEEGCFYNGLAMKYDALQPGEDKHDSQGC</sequence>
<organism evidence="1 2">
    <name type="scientific">Batillaria attramentaria</name>
    <dbReference type="NCBI Taxonomy" id="370345"/>
    <lineage>
        <taxon>Eukaryota</taxon>
        <taxon>Metazoa</taxon>
        <taxon>Spiralia</taxon>
        <taxon>Lophotrochozoa</taxon>
        <taxon>Mollusca</taxon>
        <taxon>Gastropoda</taxon>
        <taxon>Caenogastropoda</taxon>
        <taxon>Sorbeoconcha</taxon>
        <taxon>Cerithioidea</taxon>
        <taxon>Batillariidae</taxon>
        <taxon>Batillaria</taxon>
    </lineage>
</organism>
<feature type="non-terminal residue" evidence="1">
    <location>
        <position position="1"/>
    </location>
</feature>
<dbReference type="AlphaFoldDB" id="A0ABD0JSY4"/>
<comment type="caution">
    <text evidence="1">The sequence shown here is derived from an EMBL/GenBank/DDBJ whole genome shotgun (WGS) entry which is preliminary data.</text>
</comment>
<name>A0ABD0JSY4_9CAEN</name>
<proteinExistence type="predicted"/>